<dbReference type="SUPFAM" id="SSF50998">
    <property type="entry name" value="Quinoprotein alcohol dehydrogenase-like"/>
    <property type="match status" value="1"/>
</dbReference>
<dbReference type="Pfam" id="PF05567">
    <property type="entry name" value="T4P_PilY1"/>
    <property type="match status" value="1"/>
</dbReference>
<dbReference type="InterPro" id="IPR008707">
    <property type="entry name" value="B-propeller_PilY1"/>
</dbReference>
<dbReference type="AlphaFoldDB" id="A0A514BPX9"/>
<keyword evidence="7" id="KW-0732">Signal</keyword>
<keyword evidence="6" id="KW-0281">Fimbrium</keyword>
<evidence type="ECO:0000313" key="10">
    <source>
        <dbReference type="Proteomes" id="UP000317199"/>
    </source>
</evidence>
<name>A0A514BPX9_9GAMM</name>
<comment type="similarity">
    <text evidence="2">Belongs to the PilY1 family.</text>
</comment>
<dbReference type="GO" id="GO:0046872">
    <property type="term" value="F:metal ion binding"/>
    <property type="evidence" value="ECO:0007669"/>
    <property type="project" value="UniProtKB-KW"/>
</dbReference>
<protein>
    <submittedName>
        <fullName evidence="9">Pilus assembly protein</fullName>
    </submittedName>
</protein>
<dbReference type="OrthoDB" id="7156875at2"/>
<keyword evidence="3" id="KW-1029">Fimbrium biogenesis</keyword>
<organism evidence="9 10">
    <name type="scientific">Marilutibacter alkalisoli</name>
    <dbReference type="NCBI Taxonomy" id="2591633"/>
    <lineage>
        <taxon>Bacteria</taxon>
        <taxon>Pseudomonadati</taxon>
        <taxon>Pseudomonadota</taxon>
        <taxon>Gammaproteobacteria</taxon>
        <taxon>Lysobacterales</taxon>
        <taxon>Lysobacteraceae</taxon>
        <taxon>Marilutibacter</taxon>
    </lineage>
</organism>
<accession>A0A514BPX9</accession>
<sequence length="1140" mass="122505">MNDPVTRSVPRAPRAHPLRAGLAACLLTTLALPVHAAVVIPDVPLQSGSTVSPNIMFILDDSGSMQSEVLPDESIDVVSRCSPNLDDRNANGIRCNNGTTSITNIGRVYPRIPTLYGAIFEGQGVGEYANAVADPGNVYGRILRTAMFNPQYYDPKVIYRPWVRSDGTSYPDANPAQAYWNPEDPDKGAVNLAGTLSYANVWWQRTDSSFCSTRACFVSRGSRDIKFNVYYEFTGDPASPQSKYNANNYVERTVSGAELQNFANWFQYYRSRILASRGGIGRAFSSLPDDPESGPRVGYATINTDGAVSRYIRPFAGTDRQAFYDSLYGGTIPNRGTPLRKALYDVGKHFETETGVDDPWRTGVGNASDPKHSEYLACRQNFAMLMTDGYWNGADSGLGNEDGTAGYPFSDGYGNTLADVAYHFWNKDLRADIPNEVPASPLNPNTHQHMVTYGIGLGVFGRYTPDYAFGEIGKTSGSLVWPDPFDASNPSAKIDDLLHAAVNSRGDFFSAGDPETFAEELTKTLSSIIERTASGSNVAANSVALRDETRIFQASYVGGQWTGQLASYPITANGVSATPSWRASDPGKIKPHTARRDRVFTPGGTFHGQRGDALGSVDGHGVADYLLGDRSGERSNDGPFRNRNTVLGDIIHSSPAFSSETATPALFVGANDGMLHAFHAENGEELFAYVPGPNLISNDKLKKLSDPDYSHEYYVDGPVTVSTQAKTPNKNLLVGTLGRGGRGVFALDVSSPSTFTAANVLWEASSTSAPTGWTAQDRADLGLILSRPLIVRTNARTGNQNSNLRPAMAIFGNGLNSESGNATLFAVDAETGQMMWSLPVDTTGDNGITSIQAWDEDGDGIHDYVFAADLKGNVWKFDLDYHDPGKWGLADGGQIQGQVRRAAGGNPLVATGRPITGGLQIAFDPMTYERWVFFGTGKYLEQSDTTSTGQQRWYGIKDTGSRITGDALLTERKIEIVGSHGGRKVRAFEPHAPLPDDSRGWYVNLEAPAPPAVTPPSERMVSDPLMVGRVLVTASILPDSDPCKAGGTGYMNAIDAFTGTSVRASFFDVNGNGSFDDDVLGVGDSSRPIGSVDLDIAMPTSPTVVESLLVAGGSLGTTGSVGINPQVIKGRISWREIIGD</sequence>
<dbReference type="KEGG" id="lyj:FKV23_04460"/>
<dbReference type="InterPro" id="IPR015943">
    <property type="entry name" value="WD40/YVTN_repeat-like_dom_sf"/>
</dbReference>
<evidence type="ECO:0000256" key="4">
    <source>
        <dbReference type="ARBA" id="ARBA00022723"/>
    </source>
</evidence>
<dbReference type="GO" id="GO:0009289">
    <property type="term" value="C:pilus"/>
    <property type="evidence" value="ECO:0007669"/>
    <property type="project" value="UniProtKB-SubCell"/>
</dbReference>
<gene>
    <name evidence="9" type="ORF">FKV23_04460</name>
</gene>
<feature type="chain" id="PRO_5022169264" evidence="7">
    <location>
        <begin position="37"/>
        <end position="1140"/>
    </location>
</feature>
<evidence type="ECO:0000256" key="5">
    <source>
        <dbReference type="ARBA" id="ARBA00022837"/>
    </source>
</evidence>
<evidence type="ECO:0000256" key="7">
    <source>
        <dbReference type="SAM" id="SignalP"/>
    </source>
</evidence>
<dbReference type="EMBL" id="CP041242">
    <property type="protein sequence ID" value="QDH69431.1"/>
    <property type="molecule type" value="Genomic_DNA"/>
</dbReference>
<reference evidence="9 10" key="1">
    <citation type="submission" date="2019-06" db="EMBL/GenBank/DDBJ databases">
        <title>Lysobacter alkalisoli sp. nov. isolated from saline-alkali soil.</title>
        <authorList>
            <person name="Sun J.-Q."/>
            <person name="Xu L."/>
        </authorList>
    </citation>
    <scope>NUCLEOTIDE SEQUENCE [LARGE SCALE GENOMIC DNA]</scope>
    <source>
        <strain evidence="9 10">SJ-36</strain>
    </source>
</reference>
<keyword evidence="4" id="KW-0479">Metal-binding</keyword>
<evidence type="ECO:0000256" key="3">
    <source>
        <dbReference type="ARBA" id="ARBA00022558"/>
    </source>
</evidence>
<comment type="subcellular location">
    <subcellularLocation>
        <location evidence="1">Fimbrium</location>
    </subcellularLocation>
</comment>
<proteinExistence type="inferred from homology"/>
<feature type="domain" description="PilY1 beta-propeller" evidence="8">
    <location>
        <begin position="656"/>
        <end position="961"/>
    </location>
</feature>
<keyword evidence="10" id="KW-1185">Reference proteome</keyword>
<evidence type="ECO:0000256" key="1">
    <source>
        <dbReference type="ARBA" id="ARBA00004561"/>
    </source>
</evidence>
<dbReference type="Proteomes" id="UP000317199">
    <property type="component" value="Chromosome"/>
</dbReference>
<dbReference type="InterPro" id="IPR011047">
    <property type="entry name" value="Quinoprotein_ADH-like_sf"/>
</dbReference>
<keyword evidence="5" id="KW-0106">Calcium</keyword>
<dbReference type="RefSeq" id="WP_141622773.1">
    <property type="nucleotide sequence ID" value="NZ_CP041242.1"/>
</dbReference>
<evidence type="ECO:0000256" key="2">
    <source>
        <dbReference type="ARBA" id="ARBA00008387"/>
    </source>
</evidence>
<feature type="signal peptide" evidence="7">
    <location>
        <begin position="1"/>
        <end position="36"/>
    </location>
</feature>
<evidence type="ECO:0000259" key="8">
    <source>
        <dbReference type="Pfam" id="PF05567"/>
    </source>
</evidence>
<dbReference type="Gene3D" id="2.130.10.10">
    <property type="entry name" value="YVTN repeat-like/Quinoprotein amine dehydrogenase"/>
    <property type="match status" value="1"/>
</dbReference>
<evidence type="ECO:0000256" key="6">
    <source>
        <dbReference type="ARBA" id="ARBA00023263"/>
    </source>
</evidence>
<evidence type="ECO:0000313" key="9">
    <source>
        <dbReference type="EMBL" id="QDH69431.1"/>
    </source>
</evidence>